<dbReference type="Proteomes" id="UP001161691">
    <property type="component" value="Unassembled WGS sequence"/>
</dbReference>
<keyword evidence="4 6" id="KW-1133">Transmembrane helix</keyword>
<evidence type="ECO:0000256" key="4">
    <source>
        <dbReference type="ARBA" id="ARBA00022989"/>
    </source>
</evidence>
<feature type="transmembrane region" description="Helical" evidence="6">
    <location>
        <begin position="120"/>
        <end position="141"/>
    </location>
</feature>
<feature type="transmembrane region" description="Helical" evidence="6">
    <location>
        <begin position="161"/>
        <end position="178"/>
    </location>
</feature>
<keyword evidence="2 6" id="KW-1003">Cell membrane</keyword>
<comment type="subcellular location">
    <subcellularLocation>
        <location evidence="1 6">Cell membrane</location>
        <topology evidence="1 6">Multi-pass membrane protein</topology>
    </subcellularLocation>
</comment>
<dbReference type="Pfam" id="PF09335">
    <property type="entry name" value="VTT_dom"/>
    <property type="match status" value="1"/>
</dbReference>
<evidence type="ECO:0000256" key="1">
    <source>
        <dbReference type="ARBA" id="ARBA00004651"/>
    </source>
</evidence>
<accession>A0ABT6TNR5</accession>
<dbReference type="PANTHER" id="PTHR12677">
    <property type="entry name" value="GOLGI APPARATUS MEMBRANE PROTEIN TVP38-RELATED"/>
    <property type="match status" value="1"/>
</dbReference>
<reference evidence="8" key="1">
    <citation type="submission" date="2023-04" db="EMBL/GenBank/DDBJ databases">
        <title>Comparative genomic analysis of Cohnella hashimotonis sp. nov., isolated from the International Space Station.</title>
        <authorList>
            <person name="Venkateswaran K."/>
            <person name="Simpson A."/>
        </authorList>
    </citation>
    <scope>NUCLEOTIDE SEQUENCE</scope>
    <source>
        <strain evidence="8">F6_2S_P_1</strain>
    </source>
</reference>
<dbReference type="InterPro" id="IPR032816">
    <property type="entry name" value="VTT_dom"/>
</dbReference>
<feature type="transmembrane region" description="Helical" evidence="6">
    <location>
        <begin position="190"/>
        <end position="206"/>
    </location>
</feature>
<evidence type="ECO:0000256" key="2">
    <source>
        <dbReference type="ARBA" id="ARBA00022475"/>
    </source>
</evidence>
<dbReference type="PANTHER" id="PTHR12677:SF55">
    <property type="entry name" value="UNDECAPRENYL PHOSPHATE TRANSPORTER SAOUHSC_00901-RELATED"/>
    <property type="match status" value="1"/>
</dbReference>
<organism evidence="8 9">
    <name type="scientific">Cohnella hashimotonis</name>
    <dbReference type="NCBI Taxonomy" id="2826895"/>
    <lineage>
        <taxon>Bacteria</taxon>
        <taxon>Bacillati</taxon>
        <taxon>Bacillota</taxon>
        <taxon>Bacilli</taxon>
        <taxon>Bacillales</taxon>
        <taxon>Paenibacillaceae</taxon>
        <taxon>Cohnella</taxon>
    </lineage>
</organism>
<feature type="transmembrane region" description="Helical" evidence="6">
    <location>
        <begin position="50"/>
        <end position="69"/>
    </location>
</feature>
<gene>
    <name evidence="8" type="ORF">KB449_26325</name>
</gene>
<dbReference type="InterPro" id="IPR015414">
    <property type="entry name" value="TMEM64"/>
</dbReference>
<evidence type="ECO:0000313" key="9">
    <source>
        <dbReference type="Proteomes" id="UP001161691"/>
    </source>
</evidence>
<keyword evidence="9" id="KW-1185">Reference proteome</keyword>
<evidence type="ECO:0000313" key="8">
    <source>
        <dbReference type="EMBL" id="MDI4648498.1"/>
    </source>
</evidence>
<evidence type="ECO:0000259" key="7">
    <source>
        <dbReference type="Pfam" id="PF09335"/>
    </source>
</evidence>
<sequence length="215" mass="23974">MLQLQLFSVGIAAFAATRWQEWMNYLKGMSLEDIQALLDRYSALGPLPGILLPLAESLLPFLPLIVIVVGNALSYGLWLGFLYSWIGASCGAVLVFMIARRFGSRYGERIRKRLPRMERLFSWVERKGFTPIFILSCLPFSPSAVVNIASGISKIPTHTFVTAIIMGKAVMIFTLCFLGHDLNALVHQPWRLLVAAAILAALWFVGKRLEGRYVG</sequence>
<comment type="similarity">
    <text evidence="6">Belongs to the TVP38/TMEM64 family.</text>
</comment>
<dbReference type="RefSeq" id="WP_282911206.1">
    <property type="nucleotide sequence ID" value="NZ_JAGRPV010000001.1"/>
</dbReference>
<evidence type="ECO:0000256" key="5">
    <source>
        <dbReference type="ARBA" id="ARBA00023136"/>
    </source>
</evidence>
<comment type="caution">
    <text evidence="8">The sequence shown here is derived from an EMBL/GenBank/DDBJ whole genome shotgun (WGS) entry which is preliminary data.</text>
</comment>
<dbReference type="EMBL" id="JAGRPV010000001">
    <property type="protein sequence ID" value="MDI4648498.1"/>
    <property type="molecule type" value="Genomic_DNA"/>
</dbReference>
<evidence type="ECO:0000256" key="6">
    <source>
        <dbReference type="RuleBase" id="RU366058"/>
    </source>
</evidence>
<proteinExistence type="inferred from homology"/>
<keyword evidence="5 6" id="KW-0472">Membrane</keyword>
<keyword evidence="3 6" id="KW-0812">Transmembrane</keyword>
<evidence type="ECO:0000256" key="3">
    <source>
        <dbReference type="ARBA" id="ARBA00022692"/>
    </source>
</evidence>
<feature type="transmembrane region" description="Helical" evidence="6">
    <location>
        <begin position="75"/>
        <end position="99"/>
    </location>
</feature>
<protein>
    <recommendedName>
        <fullName evidence="6">TVP38/TMEM64 family membrane protein</fullName>
    </recommendedName>
</protein>
<feature type="domain" description="VTT" evidence="7">
    <location>
        <begin position="65"/>
        <end position="180"/>
    </location>
</feature>
<name>A0ABT6TNR5_9BACL</name>